<evidence type="ECO:0000256" key="4">
    <source>
        <dbReference type="ARBA" id="ARBA00023284"/>
    </source>
</evidence>
<proteinExistence type="predicted"/>
<dbReference type="InterPro" id="IPR036249">
    <property type="entry name" value="Thioredoxin-like_sf"/>
</dbReference>
<evidence type="ECO:0000256" key="3">
    <source>
        <dbReference type="ARBA" id="ARBA00023157"/>
    </source>
</evidence>
<protein>
    <submittedName>
        <fullName evidence="6">Thioredoxin peroxidase</fullName>
    </submittedName>
</protein>
<feature type="domain" description="Thioredoxin" evidence="5">
    <location>
        <begin position="20"/>
        <end position="165"/>
    </location>
</feature>
<evidence type="ECO:0000313" key="7">
    <source>
        <dbReference type="Proteomes" id="UP000051131"/>
    </source>
</evidence>
<dbReference type="PATRIC" id="fig|1423729.3.peg.1738"/>
<evidence type="ECO:0000313" key="6">
    <source>
        <dbReference type="EMBL" id="KRM89890.1"/>
    </source>
</evidence>
<dbReference type="InterPro" id="IPR050455">
    <property type="entry name" value="Tpx_Peroxidase_subfamily"/>
</dbReference>
<accession>A0A0R2CFK1</accession>
<evidence type="ECO:0000256" key="2">
    <source>
        <dbReference type="ARBA" id="ARBA00022862"/>
    </source>
</evidence>
<comment type="caution">
    <text evidence="6">The sequence shown here is derived from an EMBL/GenBank/DDBJ whole genome shotgun (WGS) entry which is preliminary data.</text>
</comment>
<keyword evidence="4" id="KW-0676">Redox-active center</keyword>
<dbReference type="InterPro" id="IPR013766">
    <property type="entry name" value="Thioredoxin_domain"/>
</dbReference>
<sequence>MFMMKITRHEEPTTTNGEPIKIGTIFPDFKLKNTQESFVQNGDIFGNYTLISFVPDINTRVCSISTKKFNQDVDKFPEINFLTISTNSTEQQMDWCAAEGVKKMKLLSDENGNLGKSMGIFVDDGAVDARSIWILDSKGKVAYCELIVEQTNEPNYQAALDFLSQNS</sequence>
<dbReference type="Pfam" id="PF00578">
    <property type="entry name" value="AhpC-TSA"/>
    <property type="match status" value="1"/>
</dbReference>
<dbReference type="CDD" id="cd03014">
    <property type="entry name" value="PRX_Atyp2cys"/>
    <property type="match status" value="1"/>
</dbReference>
<keyword evidence="1 6" id="KW-0575">Peroxidase</keyword>
<dbReference type="GO" id="GO:0008379">
    <property type="term" value="F:thioredoxin peroxidase activity"/>
    <property type="evidence" value="ECO:0007669"/>
    <property type="project" value="InterPro"/>
</dbReference>
<organism evidence="6 7">
    <name type="scientific">Liquorilactobacillus cacaonum DSM 21116</name>
    <dbReference type="NCBI Taxonomy" id="1423729"/>
    <lineage>
        <taxon>Bacteria</taxon>
        <taxon>Bacillati</taxon>
        <taxon>Bacillota</taxon>
        <taxon>Bacilli</taxon>
        <taxon>Lactobacillales</taxon>
        <taxon>Lactobacillaceae</taxon>
        <taxon>Liquorilactobacillus</taxon>
    </lineage>
</organism>
<dbReference type="PROSITE" id="PS51352">
    <property type="entry name" value="THIOREDOXIN_2"/>
    <property type="match status" value="1"/>
</dbReference>
<evidence type="ECO:0000259" key="5">
    <source>
        <dbReference type="PROSITE" id="PS51352"/>
    </source>
</evidence>
<dbReference type="EMBL" id="AYZE01000017">
    <property type="protein sequence ID" value="KRM89890.1"/>
    <property type="molecule type" value="Genomic_DNA"/>
</dbReference>
<reference evidence="6 7" key="1">
    <citation type="journal article" date="2015" name="Genome Announc.">
        <title>Expanding the biotechnology potential of lactobacilli through comparative genomics of 213 strains and associated genera.</title>
        <authorList>
            <person name="Sun Z."/>
            <person name="Harris H.M."/>
            <person name="McCann A."/>
            <person name="Guo C."/>
            <person name="Argimon S."/>
            <person name="Zhang W."/>
            <person name="Yang X."/>
            <person name="Jeffery I.B."/>
            <person name="Cooney J.C."/>
            <person name="Kagawa T.F."/>
            <person name="Liu W."/>
            <person name="Song Y."/>
            <person name="Salvetti E."/>
            <person name="Wrobel A."/>
            <person name="Rasinkangas P."/>
            <person name="Parkhill J."/>
            <person name="Rea M.C."/>
            <person name="O'Sullivan O."/>
            <person name="Ritari J."/>
            <person name="Douillard F.P."/>
            <person name="Paul Ross R."/>
            <person name="Yang R."/>
            <person name="Briner A.E."/>
            <person name="Felis G.E."/>
            <person name="de Vos W.M."/>
            <person name="Barrangou R."/>
            <person name="Klaenhammer T.R."/>
            <person name="Caufield P.W."/>
            <person name="Cui Y."/>
            <person name="Zhang H."/>
            <person name="O'Toole P.W."/>
        </authorList>
    </citation>
    <scope>NUCLEOTIDE SEQUENCE [LARGE SCALE GENOMIC DNA]</scope>
    <source>
        <strain evidence="6 7">DSM 21116</strain>
    </source>
</reference>
<dbReference type="InterPro" id="IPR002065">
    <property type="entry name" value="TPX"/>
</dbReference>
<keyword evidence="2" id="KW-0049">Antioxidant</keyword>
<dbReference type="STRING" id="1423729.FC80_GL001712"/>
<dbReference type="Proteomes" id="UP000051131">
    <property type="component" value="Unassembled WGS sequence"/>
</dbReference>
<dbReference type="PANTHER" id="PTHR43110:SF1">
    <property type="entry name" value="THIOL PEROXIDASE"/>
    <property type="match status" value="1"/>
</dbReference>
<gene>
    <name evidence="6" type="ORF">FC80_GL001712</name>
</gene>
<dbReference type="AlphaFoldDB" id="A0A0R2CFK1"/>
<keyword evidence="3" id="KW-1015">Disulfide bond</keyword>
<dbReference type="SUPFAM" id="SSF52833">
    <property type="entry name" value="Thioredoxin-like"/>
    <property type="match status" value="1"/>
</dbReference>
<keyword evidence="7" id="KW-1185">Reference proteome</keyword>
<name>A0A0R2CFK1_9LACO</name>
<keyword evidence="1 6" id="KW-0560">Oxidoreductase</keyword>
<dbReference type="PANTHER" id="PTHR43110">
    <property type="entry name" value="THIOL PEROXIDASE"/>
    <property type="match status" value="1"/>
</dbReference>
<dbReference type="Gene3D" id="3.40.30.10">
    <property type="entry name" value="Glutaredoxin"/>
    <property type="match status" value="1"/>
</dbReference>
<dbReference type="InterPro" id="IPR000866">
    <property type="entry name" value="AhpC/TSA"/>
</dbReference>
<evidence type="ECO:0000256" key="1">
    <source>
        <dbReference type="ARBA" id="ARBA00022559"/>
    </source>
</evidence>